<dbReference type="InterPro" id="IPR001789">
    <property type="entry name" value="Sig_transdc_resp-reg_receiver"/>
</dbReference>
<dbReference type="InterPro" id="IPR036388">
    <property type="entry name" value="WH-like_DNA-bd_sf"/>
</dbReference>
<dbReference type="GO" id="GO:0003677">
    <property type="term" value="F:DNA binding"/>
    <property type="evidence" value="ECO:0007669"/>
    <property type="project" value="UniProtKB-KW"/>
</dbReference>
<dbReference type="PANTHER" id="PTHR44688:SF16">
    <property type="entry name" value="DNA-BINDING TRANSCRIPTIONAL ACTIVATOR DEVR_DOSR"/>
    <property type="match status" value="1"/>
</dbReference>
<dbReference type="EMBL" id="WNCL01000051">
    <property type="protein sequence ID" value="MTU44173.1"/>
    <property type="molecule type" value="Genomic_DNA"/>
</dbReference>
<keyword evidence="2" id="KW-0238">DNA-binding</keyword>
<dbReference type="SMART" id="SM00421">
    <property type="entry name" value="HTH_LUXR"/>
    <property type="match status" value="1"/>
</dbReference>
<dbReference type="AlphaFoldDB" id="A0A6I3S3L7"/>
<dbReference type="SUPFAM" id="SSF52172">
    <property type="entry name" value="CheY-like"/>
    <property type="match status" value="1"/>
</dbReference>
<dbReference type="PROSITE" id="PS50110">
    <property type="entry name" value="RESPONSE_REGULATORY"/>
    <property type="match status" value="1"/>
</dbReference>
<dbReference type="PANTHER" id="PTHR44688">
    <property type="entry name" value="DNA-BINDING TRANSCRIPTIONAL ACTIVATOR DEVR_DOSR"/>
    <property type="match status" value="1"/>
</dbReference>
<reference evidence="4 5" key="1">
    <citation type="journal article" date="2019" name="Nat. Med.">
        <title>A library of human gut bacterial isolates paired with longitudinal multiomics data enables mechanistic microbiome research.</title>
        <authorList>
            <person name="Poyet M."/>
            <person name="Groussin M."/>
            <person name="Gibbons S.M."/>
            <person name="Avila-Pacheco J."/>
            <person name="Jiang X."/>
            <person name="Kearney S.M."/>
            <person name="Perrotta A.R."/>
            <person name="Berdy B."/>
            <person name="Zhao S."/>
            <person name="Lieberman T.D."/>
            <person name="Swanson P.K."/>
            <person name="Smith M."/>
            <person name="Roesemann S."/>
            <person name="Alexander J.E."/>
            <person name="Rich S.A."/>
            <person name="Livny J."/>
            <person name="Vlamakis H."/>
            <person name="Clish C."/>
            <person name="Bullock K."/>
            <person name="Deik A."/>
            <person name="Scott J."/>
            <person name="Pierce K.A."/>
            <person name="Xavier R.J."/>
            <person name="Alm E.J."/>
        </authorList>
    </citation>
    <scope>NUCLEOTIDE SEQUENCE [LARGE SCALE GENOMIC DNA]</scope>
    <source>
        <strain evidence="4 5">BIOML-A2</strain>
    </source>
</reference>
<dbReference type="PROSITE" id="PS50043">
    <property type="entry name" value="HTH_LUXR_2"/>
    <property type="match status" value="1"/>
</dbReference>
<dbReference type="InterPro" id="IPR011006">
    <property type="entry name" value="CheY-like_superfamily"/>
</dbReference>
<dbReference type="CDD" id="cd06170">
    <property type="entry name" value="LuxR_C_like"/>
    <property type="match status" value="1"/>
</dbReference>
<sequence length="208" mass="23193">MFDSLIIRVVDDDESIRTTLKEVLEQNGWNCVTYYSAEEMLREDAISVPGCIVLDLKMEGMSGLELQTELNKRGSRLPIIFFSGHGDVDSAVLAMKHGAVNFLRKATGVSELLKAVSSTLGTDGQADQLFKNYTPGELVSFYENLTPQEKEVAFLVAEGFLNSDVARKLGVSSKTVRNYKVHIRQKLQLNTPAEISLFMQKIRSILKD</sequence>
<dbReference type="PRINTS" id="PR00038">
    <property type="entry name" value="HTHLUXR"/>
</dbReference>
<dbReference type="PROSITE" id="PS00622">
    <property type="entry name" value="HTH_LUXR_1"/>
    <property type="match status" value="1"/>
</dbReference>
<dbReference type="InterPro" id="IPR000792">
    <property type="entry name" value="Tscrpt_reg_LuxR_C"/>
</dbReference>
<name>A0A6I3S3L7_9BURK</name>
<dbReference type="Proteomes" id="UP000462362">
    <property type="component" value="Unassembled WGS sequence"/>
</dbReference>
<dbReference type="Pfam" id="PF00072">
    <property type="entry name" value="Response_reg"/>
    <property type="match status" value="1"/>
</dbReference>
<dbReference type="GO" id="GO:0000160">
    <property type="term" value="P:phosphorelay signal transduction system"/>
    <property type="evidence" value="ECO:0007669"/>
    <property type="project" value="InterPro"/>
</dbReference>
<dbReference type="Gene3D" id="3.40.50.2300">
    <property type="match status" value="1"/>
</dbReference>
<protein>
    <submittedName>
        <fullName evidence="4">Response regulator</fullName>
    </submittedName>
</protein>
<dbReference type="Gene3D" id="1.10.10.10">
    <property type="entry name" value="Winged helix-like DNA-binding domain superfamily/Winged helix DNA-binding domain"/>
    <property type="match status" value="1"/>
</dbReference>
<keyword evidence="3" id="KW-0804">Transcription</keyword>
<evidence type="ECO:0000313" key="4">
    <source>
        <dbReference type="EMBL" id="MTU44173.1"/>
    </source>
</evidence>
<evidence type="ECO:0000256" key="2">
    <source>
        <dbReference type="ARBA" id="ARBA00023125"/>
    </source>
</evidence>
<evidence type="ECO:0000256" key="3">
    <source>
        <dbReference type="ARBA" id="ARBA00023163"/>
    </source>
</evidence>
<evidence type="ECO:0000313" key="5">
    <source>
        <dbReference type="Proteomes" id="UP000462362"/>
    </source>
</evidence>
<dbReference type="Pfam" id="PF00196">
    <property type="entry name" value="GerE"/>
    <property type="match status" value="1"/>
</dbReference>
<dbReference type="SMART" id="SM00448">
    <property type="entry name" value="REC"/>
    <property type="match status" value="1"/>
</dbReference>
<dbReference type="GO" id="GO:0006355">
    <property type="term" value="P:regulation of DNA-templated transcription"/>
    <property type="evidence" value="ECO:0007669"/>
    <property type="project" value="InterPro"/>
</dbReference>
<dbReference type="RefSeq" id="WP_118631827.1">
    <property type="nucleotide sequence ID" value="NZ_CATWOM010000004.1"/>
</dbReference>
<keyword evidence="1" id="KW-0805">Transcription regulation</keyword>
<proteinExistence type="predicted"/>
<comment type="caution">
    <text evidence="4">The sequence shown here is derived from an EMBL/GenBank/DDBJ whole genome shotgun (WGS) entry which is preliminary data.</text>
</comment>
<organism evidence="4 5">
    <name type="scientific">Parasutterella excrementihominis</name>
    <dbReference type="NCBI Taxonomy" id="487175"/>
    <lineage>
        <taxon>Bacteria</taxon>
        <taxon>Pseudomonadati</taxon>
        <taxon>Pseudomonadota</taxon>
        <taxon>Betaproteobacteria</taxon>
        <taxon>Burkholderiales</taxon>
        <taxon>Sutterellaceae</taxon>
        <taxon>Parasutterella</taxon>
    </lineage>
</organism>
<gene>
    <name evidence="4" type="ORF">GMD42_11305</name>
</gene>
<evidence type="ECO:0000256" key="1">
    <source>
        <dbReference type="ARBA" id="ARBA00023015"/>
    </source>
</evidence>
<accession>A0A6I3S3L7</accession>